<reference evidence="3" key="1">
    <citation type="journal article" date="2013" name="Nature">
        <title>Draft genome of the wheat A-genome progenitor Triticum urartu.</title>
        <authorList>
            <person name="Ling H.Q."/>
            <person name="Zhao S."/>
            <person name="Liu D."/>
            <person name="Wang J."/>
            <person name="Sun H."/>
            <person name="Zhang C."/>
            <person name="Fan H."/>
            <person name="Li D."/>
            <person name="Dong L."/>
            <person name="Tao Y."/>
            <person name="Gao C."/>
            <person name="Wu H."/>
            <person name="Li Y."/>
            <person name="Cui Y."/>
            <person name="Guo X."/>
            <person name="Zheng S."/>
            <person name="Wang B."/>
            <person name="Yu K."/>
            <person name="Liang Q."/>
            <person name="Yang W."/>
            <person name="Lou X."/>
            <person name="Chen J."/>
            <person name="Feng M."/>
            <person name="Jian J."/>
            <person name="Zhang X."/>
            <person name="Luo G."/>
            <person name="Jiang Y."/>
            <person name="Liu J."/>
            <person name="Wang Z."/>
            <person name="Sha Y."/>
            <person name="Zhang B."/>
            <person name="Wu H."/>
            <person name="Tang D."/>
            <person name="Shen Q."/>
            <person name="Xue P."/>
            <person name="Zou S."/>
            <person name="Wang X."/>
            <person name="Liu X."/>
            <person name="Wang F."/>
            <person name="Yang Y."/>
            <person name="An X."/>
            <person name="Dong Z."/>
            <person name="Zhang K."/>
            <person name="Zhang X."/>
            <person name="Luo M.C."/>
            <person name="Dvorak J."/>
            <person name="Tong Y."/>
            <person name="Wang J."/>
            <person name="Yang H."/>
            <person name="Li Z."/>
            <person name="Wang D."/>
            <person name="Zhang A."/>
            <person name="Wang J."/>
        </authorList>
    </citation>
    <scope>NUCLEOTIDE SEQUENCE</scope>
    <source>
        <strain evidence="3">cv. G1812</strain>
    </source>
</reference>
<evidence type="ECO:0000313" key="2">
    <source>
        <dbReference type="EnsemblPlants" id="TuG1812G0500005352.01.T01"/>
    </source>
</evidence>
<name>A0A8R7URE7_TRIUA</name>
<feature type="region of interest" description="Disordered" evidence="1">
    <location>
        <begin position="1"/>
        <end position="189"/>
    </location>
</feature>
<feature type="compositionally biased region" description="Basic residues" evidence="1">
    <location>
        <begin position="94"/>
        <end position="107"/>
    </location>
</feature>
<dbReference type="AlphaFoldDB" id="A0A8R7URE7"/>
<organism evidence="2 3">
    <name type="scientific">Triticum urartu</name>
    <name type="common">Red wild einkorn</name>
    <name type="synonym">Crithodium urartu</name>
    <dbReference type="NCBI Taxonomy" id="4572"/>
    <lineage>
        <taxon>Eukaryota</taxon>
        <taxon>Viridiplantae</taxon>
        <taxon>Streptophyta</taxon>
        <taxon>Embryophyta</taxon>
        <taxon>Tracheophyta</taxon>
        <taxon>Spermatophyta</taxon>
        <taxon>Magnoliopsida</taxon>
        <taxon>Liliopsida</taxon>
        <taxon>Poales</taxon>
        <taxon>Poaceae</taxon>
        <taxon>BOP clade</taxon>
        <taxon>Pooideae</taxon>
        <taxon>Triticodae</taxon>
        <taxon>Triticeae</taxon>
        <taxon>Triticinae</taxon>
        <taxon>Triticum</taxon>
    </lineage>
</organism>
<proteinExistence type="predicted"/>
<reference evidence="2" key="2">
    <citation type="submission" date="2018-03" db="EMBL/GenBank/DDBJ databases">
        <title>The Triticum urartu genome reveals the dynamic nature of wheat genome evolution.</title>
        <authorList>
            <person name="Ling H."/>
            <person name="Ma B."/>
            <person name="Shi X."/>
            <person name="Liu H."/>
            <person name="Dong L."/>
            <person name="Sun H."/>
            <person name="Cao Y."/>
            <person name="Gao Q."/>
            <person name="Zheng S."/>
            <person name="Li Y."/>
            <person name="Yu Y."/>
            <person name="Du H."/>
            <person name="Qi M."/>
            <person name="Li Y."/>
            <person name="Yu H."/>
            <person name="Cui Y."/>
            <person name="Wang N."/>
            <person name="Chen C."/>
            <person name="Wu H."/>
            <person name="Zhao Y."/>
            <person name="Zhang J."/>
            <person name="Li Y."/>
            <person name="Zhou W."/>
            <person name="Zhang B."/>
            <person name="Hu W."/>
            <person name="Eijk M."/>
            <person name="Tang J."/>
            <person name="Witsenboer H."/>
            <person name="Zhao S."/>
            <person name="Li Z."/>
            <person name="Zhang A."/>
            <person name="Wang D."/>
            <person name="Liang C."/>
        </authorList>
    </citation>
    <scope>NUCLEOTIDE SEQUENCE [LARGE SCALE GENOMIC DNA]</scope>
    <source>
        <strain evidence="2">cv. G1812</strain>
    </source>
</reference>
<evidence type="ECO:0000313" key="3">
    <source>
        <dbReference type="Proteomes" id="UP000015106"/>
    </source>
</evidence>
<feature type="compositionally biased region" description="Polar residues" evidence="1">
    <location>
        <begin position="19"/>
        <end position="33"/>
    </location>
</feature>
<keyword evidence="3" id="KW-1185">Reference proteome</keyword>
<feature type="compositionally biased region" description="Low complexity" evidence="1">
    <location>
        <begin position="45"/>
        <end position="57"/>
    </location>
</feature>
<dbReference type="Gramene" id="TuG1812G0500005352.01.T01">
    <property type="protein sequence ID" value="TuG1812G0500005352.01.T01"/>
    <property type="gene ID" value="TuG1812G0500005352.01"/>
</dbReference>
<accession>A0A8R7URE7</accession>
<sequence length="227" mass="23710">RLERRSLRLRKLPSLPSSWTTKTVPSSRFLNTHSRPSSPPPPALRPGAPASSSPAAPRARRGAGEAGAAPGLPRTTISSPARGLERGSDSAGSRRPRERTNRWRRSSTLKGPVAQTSSRAPPQSQPSPSPLWRPELAGEATEGGEMASLESKNSSSPASASSERARAMGTPARPSGGRQEPSFSGAGAANPAADLAALAPGSRWSPSVRPSVRRVLYGAPTAWQPLP</sequence>
<reference evidence="2" key="3">
    <citation type="submission" date="2022-06" db="UniProtKB">
        <authorList>
            <consortium name="EnsemblPlants"/>
        </authorList>
    </citation>
    <scope>IDENTIFICATION</scope>
</reference>
<protein>
    <submittedName>
        <fullName evidence="2">Uncharacterized protein</fullName>
    </submittedName>
</protein>
<evidence type="ECO:0000256" key="1">
    <source>
        <dbReference type="SAM" id="MobiDB-lite"/>
    </source>
</evidence>
<dbReference type="EnsemblPlants" id="TuG1812G0500005352.01.T01">
    <property type="protein sequence ID" value="TuG1812G0500005352.01.T01"/>
    <property type="gene ID" value="TuG1812G0500005352.01"/>
</dbReference>
<feature type="compositionally biased region" description="Low complexity" evidence="1">
    <location>
        <begin position="147"/>
        <end position="162"/>
    </location>
</feature>
<dbReference type="Proteomes" id="UP000015106">
    <property type="component" value="Chromosome 5"/>
</dbReference>